<keyword evidence="3 11" id="KW-0812">Transmembrane</keyword>
<name>A0AAD9J4F1_9ANNE</name>
<evidence type="ECO:0000256" key="7">
    <source>
        <dbReference type="ARBA" id="ARBA00023157"/>
    </source>
</evidence>
<evidence type="ECO:0000256" key="5">
    <source>
        <dbReference type="ARBA" id="ARBA00023040"/>
    </source>
</evidence>
<dbReference type="SUPFAM" id="SSF81321">
    <property type="entry name" value="Family A G protein-coupled receptor-like"/>
    <property type="match status" value="1"/>
</dbReference>
<keyword evidence="2" id="KW-1003">Cell membrane</keyword>
<organism evidence="14 15">
    <name type="scientific">Paralvinella palmiformis</name>
    <dbReference type="NCBI Taxonomy" id="53620"/>
    <lineage>
        <taxon>Eukaryota</taxon>
        <taxon>Metazoa</taxon>
        <taxon>Spiralia</taxon>
        <taxon>Lophotrochozoa</taxon>
        <taxon>Annelida</taxon>
        <taxon>Polychaeta</taxon>
        <taxon>Sedentaria</taxon>
        <taxon>Canalipalpata</taxon>
        <taxon>Terebellida</taxon>
        <taxon>Terebelliformia</taxon>
        <taxon>Alvinellidae</taxon>
        <taxon>Paralvinella</taxon>
    </lineage>
</organism>
<evidence type="ECO:0000256" key="6">
    <source>
        <dbReference type="ARBA" id="ARBA00023136"/>
    </source>
</evidence>
<dbReference type="PRINTS" id="PR01565">
    <property type="entry name" value="NEUROMEDINUR"/>
</dbReference>
<dbReference type="PROSITE" id="PS50262">
    <property type="entry name" value="G_PROTEIN_RECEP_F1_2"/>
    <property type="match status" value="1"/>
</dbReference>
<evidence type="ECO:0000259" key="13">
    <source>
        <dbReference type="PROSITE" id="PS50262"/>
    </source>
</evidence>
<feature type="transmembrane region" description="Helical" evidence="12">
    <location>
        <begin position="145"/>
        <end position="162"/>
    </location>
</feature>
<keyword evidence="5 11" id="KW-0297">G-protein coupled receptor</keyword>
<dbReference type="InterPro" id="IPR017452">
    <property type="entry name" value="GPCR_Rhodpsn_7TM"/>
</dbReference>
<proteinExistence type="inferred from homology"/>
<comment type="caution">
    <text evidence="14">The sequence shown here is derived from an EMBL/GenBank/DDBJ whole genome shotgun (WGS) entry which is preliminary data.</text>
</comment>
<evidence type="ECO:0000256" key="2">
    <source>
        <dbReference type="ARBA" id="ARBA00022475"/>
    </source>
</evidence>
<gene>
    <name evidence="14" type="ORF">LSH36_665g01010</name>
</gene>
<comment type="subcellular location">
    <subcellularLocation>
        <location evidence="1">Cell membrane</location>
        <topology evidence="1">Multi-pass membrane protein</topology>
    </subcellularLocation>
</comment>
<dbReference type="EMBL" id="JAODUP010000665">
    <property type="protein sequence ID" value="KAK2145665.1"/>
    <property type="molecule type" value="Genomic_DNA"/>
</dbReference>
<dbReference type="PRINTS" id="PR00237">
    <property type="entry name" value="GPCRRHODOPSN"/>
</dbReference>
<feature type="transmembrane region" description="Helical" evidence="12">
    <location>
        <begin position="412"/>
        <end position="434"/>
    </location>
</feature>
<keyword evidence="4 12" id="KW-1133">Transmembrane helix</keyword>
<sequence>MKRHVSLQKGRFYPRRKNHPWNLSVDNSPFLIPDSDSEGFESALDFFSDVILDSPYKGIAAMDINCANFVCFNVTLPTVIDGDVAPTVNASELEARLGPRRQELYKVIPITVIYCIIFVFGILGNISTCIVIAKNRFMQTATNIYLFNLAISDLLMLILGLPQETYIYWSAYPYVFGETFCLIRTMAAETSTNASILTITAFTVERYVAICHPMRSQMMSSLRRVIKVIVTIWILSGICSVPMVVQFGIVYLKDEAGKRIPGSATCGIRPRHYLRYAFEISTFLFFFTPMTIITVLYMMIGLAIRRSTLKRKGSNSSQQSENTGTELRAQQQAKSRRAVLKMLGGRLADLAYLVQRSGRKAAIFVAVNSFSVPLAVVVAFFVCWAPFHSQRLMVIYMSRDQWTKKFMEFQEVFYQTSGVLYYVISVVNPILYNVMSLKFRQAFKNTIFSPCRKTNAKPKPTVLRTYRFRKGRHALDTNVTVVNGNGFVAMARTKKTAKEIQYIGPRSQSGSHSTGHKPLGYLVGTGNPKFDSDSSNRKEDSKGRHSFHYYPGISLAVSHEDRLYHSYA</sequence>
<dbReference type="PROSITE" id="PS00237">
    <property type="entry name" value="G_PROTEIN_RECEP_F1_1"/>
    <property type="match status" value="1"/>
</dbReference>
<feature type="transmembrane region" description="Helical" evidence="12">
    <location>
        <begin position="225"/>
        <end position="252"/>
    </location>
</feature>
<evidence type="ECO:0000256" key="12">
    <source>
        <dbReference type="SAM" id="Phobius"/>
    </source>
</evidence>
<keyword evidence="6 12" id="KW-0472">Membrane</keyword>
<keyword evidence="15" id="KW-1185">Reference proteome</keyword>
<feature type="transmembrane region" description="Helical" evidence="12">
    <location>
        <begin position="107"/>
        <end position="133"/>
    </location>
</feature>
<dbReference type="GO" id="GO:0001607">
    <property type="term" value="F:neuromedin U receptor activity"/>
    <property type="evidence" value="ECO:0007669"/>
    <property type="project" value="InterPro"/>
</dbReference>
<evidence type="ECO:0000313" key="14">
    <source>
        <dbReference type="EMBL" id="KAK2145665.1"/>
    </source>
</evidence>
<comment type="similarity">
    <text evidence="11">Belongs to the G-protein coupled receptor 1 family.</text>
</comment>
<evidence type="ECO:0000256" key="9">
    <source>
        <dbReference type="ARBA" id="ARBA00023180"/>
    </source>
</evidence>
<dbReference type="Pfam" id="PF00001">
    <property type="entry name" value="7tm_1"/>
    <property type="match status" value="1"/>
</dbReference>
<dbReference type="PANTHER" id="PTHR24243:SF208">
    <property type="entry name" value="PYROKININ-1 RECEPTOR"/>
    <property type="match status" value="1"/>
</dbReference>
<feature type="transmembrane region" description="Helical" evidence="12">
    <location>
        <begin position="283"/>
        <end position="304"/>
    </location>
</feature>
<evidence type="ECO:0000256" key="10">
    <source>
        <dbReference type="ARBA" id="ARBA00023224"/>
    </source>
</evidence>
<dbReference type="Proteomes" id="UP001208570">
    <property type="component" value="Unassembled WGS sequence"/>
</dbReference>
<dbReference type="CDD" id="cd15134">
    <property type="entry name" value="7tmA_capaR"/>
    <property type="match status" value="1"/>
</dbReference>
<evidence type="ECO:0000313" key="15">
    <source>
        <dbReference type="Proteomes" id="UP001208570"/>
    </source>
</evidence>
<keyword evidence="10 11" id="KW-0807">Transducer</keyword>
<keyword evidence="9" id="KW-0325">Glycoprotein</keyword>
<dbReference type="Gene3D" id="1.20.1070.10">
    <property type="entry name" value="Rhodopsin 7-helix transmembrane proteins"/>
    <property type="match status" value="1"/>
</dbReference>
<dbReference type="InterPro" id="IPR000276">
    <property type="entry name" value="GPCR_Rhodpsn"/>
</dbReference>
<keyword evidence="7" id="KW-1015">Disulfide bond</keyword>
<evidence type="ECO:0000256" key="1">
    <source>
        <dbReference type="ARBA" id="ARBA00004651"/>
    </source>
</evidence>
<dbReference type="GO" id="GO:0005886">
    <property type="term" value="C:plasma membrane"/>
    <property type="evidence" value="ECO:0007669"/>
    <property type="project" value="UniProtKB-SubCell"/>
</dbReference>
<protein>
    <recommendedName>
        <fullName evidence="13">G-protein coupled receptors family 1 profile domain-containing protein</fullName>
    </recommendedName>
</protein>
<dbReference type="AlphaFoldDB" id="A0AAD9J4F1"/>
<accession>A0AAD9J4F1</accession>
<evidence type="ECO:0000256" key="4">
    <source>
        <dbReference type="ARBA" id="ARBA00022989"/>
    </source>
</evidence>
<reference evidence="14" key="1">
    <citation type="journal article" date="2023" name="Mol. Biol. Evol.">
        <title>Third-Generation Sequencing Reveals the Adaptive Role of the Epigenome in Three Deep-Sea Polychaetes.</title>
        <authorList>
            <person name="Perez M."/>
            <person name="Aroh O."/>
            <person name="Sun Y."/>
            <person name="Lan Y."/>
            <person name="Juniper S.K."/>
            <person name="Young C.R."/>
            <person name="Angers B."/>
            <person name="Qian P.Y."/>
        </authorList>
    </citation>
    <scope>NUCLEOTIDE SEQUENCE</scope>
    <source>
        <strain evidence="14">P08H-3</strain>
    </source>
</reference>
<evidence type="ECO:0000256" key="8">
    <source>
        <dbReference type="ARBA" id="ARBA00023170"/>
    </source>
</evidence>
<keyword evidence="8 11" id="KW-0675">Receptor</keyword>
<feature type="transmembrane region" description="Helical" evidence="12">
    <location>
        <begin position="361"/>
        <end position="387"/>
    </location>
</feature>
<dbReference type="PANTHER" id="PTHR24243">
    <property type="entry name" value="G-PROTEIN COUPLED RECEPTOR"/>
    <property type="match status" value="1"/>
</dbReference>
<feature type="domain" description="G-protein coupled receptors family 1 profile" evidence="13">
    <location>
        <begin position="124"/>
        <end position="432"/>
    </location>
</feature>
<evidence type="ECO:0000256" key="3">
    <source>
        <dbReference type="ARBA" id="ARBA00022692"/>
    </source>
</evidence>
<dbReference type="InterPro" id="IPR005390">
    <property type="entry name" value="NeuromedU_rcpt"/>
</dbReference>
<evidence type="ECO:0000256" key="11">
    <source>
        <dbReference type="RuleBase" id="RU000688"/>
    </source>
</evidence>